<evidence type="ECO:0000259" key="1">
    <source>
        <dbReference type="Pfam" id="PF13521"/>
    </source>
</evidence>
<proteinExistence type="predicted"/>
<dbReference type="eggNOG" id="COG0196">
    <property type="taxonomic scope" value="Bacteria"/>
</dbReference>
<dbReference type="InterPro" id="IPR052735">
    <property type="entry name" value="NAD_biosynth-regulator"/>
</dbReference>
<keyword evidence="2" id="KW-0808">Transferase</keyword>
<dbReference type="Proteomes" id="UP000030661">
    <property type="component" value="Unassembled WGS sequence"/>
</dbReference>
<sequence length="333" mass="38607">MKQEHHPHSKTGLILGKFMPPHLGHQYLIDFARGFVEYLTILVWSTPSDQISGDLRYAWMLDMCADANVIHITDENPKEPQQDPEFFSRWHTTIRRVLPTGPDYFLAHEEYGDRFAQMLGASYIPVDRHIPVSGSLIRENPMATWPYIPACVRPYFVRRICILGPESTGRSTLAQRLAAHYGTVSVNEYARLILETKGGHYHLDDISLIARGQIASEDALARQANWLLFCDTDVLTTMIWSEILYDDCPDWIREAAGQRQYDLYLLTDIDDPWAEEHQRVRSSDRQLFFERCLQELECRKKFYIKISGSWKQRFEQACQAVDQLLSAPHFSQP</sequence>
<accession>A0A081C9T8</accession>
<organism evidence="2 3">
    <name type="scientific">Vecturithrix granuli</name>
    <dbReference type="NCBI Taxonomy" id="1499967"/>
    <lineage>
        <taxon>Bacteria</taxon>
        <taxon>Candidatus Moduliflexota</taxon>
        <taxon>Candidatus Vecturitrichia</taxon>
        <taxon>Candidatus Vecturitrichales</taxon>
        <taxon>Candidatus Vecturitrichaceae</taxon>
        <taxon>Candidatus Vecturithrix</taxon>
    </lineage>
</organism>
<dbReference type="InterPro" id="IPR014729">
    <property type="entry name" value="Rossmann-like_a/b/a_fold"/>
</dbReference>
<gene>
    <name evidence="2" type="ORF">U27_01243</name>
</gene>
<dbReference type="Gene3D" id="3.40.50.300">
    <property type="entry name" value="P-loop containing nucleotide triphosphate hydrolases"/>
    <property type="match status" value="1"/>
</dbReference>
<dbReference type="STRING" id="1499967.U27_01243"/>
<dbReference type="HOGENOM" id="CLU_052648_0_0_0"/>
<reference evidence="2 3" key="1">
    <citation type="journal article" date="2015" name="PeerJ">
        <title>First genomic representation of candidate bacterial phylum KSB3 points to enhanced environmental sensing as a trigger of wastewater bulking.</title>
        <authorList>
            <person name="Sekiguchi Y."/>
            <person name="Ohashi A."/>
            <person name="Parks D.H."/>
            <person name="Yamauchi T."/>
            <person name="Tyson G.W."/>
            <person name="Hugenholtz P."/>
        </authorList>
    </citation>
    <scope>NUCLEOTIDE SEQUENCE [LARGE SCALE GENOMIC DNA]</scope>
</reference>
<dbReference type="eggNOG" id="COG3172">
    <property type="taxonomic scope" value="Bacteria"/>
</dbReference>
<dbReference type="AlphaFoldDB" id="A0A081C9T8"/>
<dbReference type="SUPFAM" id="SSF52540">
    <property type="entry name" value="P-loop containing nucleoside triphosphate hydrolases"/>
    <property type="match status" value="1"/>
</dbReference>
<dbReference type="Pfam" id="PF13521">
    <property type="entry name" value="AAA_28"/>
    <property type="match status" value="1"/>
</dbReference>
<dbReference type="InterPro" id="IPR038727">
    <property type="entry name" value="NadR/Ttd14_AAA_dom"/>
</dbReference>
<dbReference type="PANTHER" id="PTHR37512">
    <property type="entry name" value="TRIFUNCTIONAL NAD BIOSYNTHESIS/REGULATOR PROTEIN NADR"/>
    <property type="match status" value="1"/>
</dbReference>
<dbReference type="NCBIfam" id="TIGR00125">
    <property type="entry name" value="cyt_tran_rel"/>
    <property type="match status" value="1"/>
</dbReference>
<name>A0A081C9T8_VECG1</name>
<dbReference type="Gene3D" id="3.40.50.620">
    <property type="entry name" value="HUPs"/>
    <property type="match status" value="1"/>
</dbReference>
<keyword evidence="3" id="KW-1185">Reference proteome</keyword>
<dbReference type="InterPro" id="IPR027417">
    <property type="entry name" value="P-loop_NTPase"/>
</dbReference>
<dbReference type="EMBL" id="DF820478">
    <property type="protein sequence ID" value="GAK61343.1"/>
    <property type="molecule type" value="Genomic_DNA"/>
</dbReference>
<feature type="domain" description="NadR/Ttd14 AAA" evidence="1">
    <location>
        <begin position="159"/>
        <end position="313"/>
    </location>
</feature>
<protein>
    <submittedName>
        <fullName evidence="2">Cytidyltransferase-related domain protein</fullName>
    </submittedName>
</protein>
<evidence type="ECO:0000313" key="2">
    <source>
        <dbReference type="EMBL" id="GAK61343.1"/>
    </source>
</evidence>
<dbReference type="PANTHER" id="PTHR37512:SF1">
    <property type="entry name" value="NADR_TTD14 AAA DOMAIN-CONTAINING PROTEIN"/>
    <property type="match status" value="1"/>
</dbReference>
<dbReference type="SUPFAM" id="SSF52374">
    <property type="entry name" value="Nucleotidylyl transferase"/>
    <property type="match status" value="1"/>
</dbReference>
<dbReference type="InterPro" id="IPR004821">
    <property type="entry name" value="Cyt_trans-like"/>
</dbReference>
<evidence type="ECO:0000313" key="3">
    <source>
        <dbReference type="Proteomes" id="UP000030661"/>
    </source>
</evidence>
<dbReference type="GO" id="GO:0016740">
    <property type="term" value="F:transferase activity"/>
    <property type="evidence" value="ECO:0007669"/>
    <property type="project" value="UniProtKB-KW"/>
</dbReference>